<feature type="compositionally biased region" description="Basic and acidic residues" evidence="1">
    <location>
        <begin position="113"/>
        <end position="133"/>
    </location>
</feature>
<sequence>MYPAAASTTRRLTVSDEREECDDALEHIGLTVARRTWATQFFGAQKHVLQQGVCEHKKSEQRMKRSSNNRSSSSRSRSRSRSDAQMGDGLTATMTSGSTPPHSTQTAHASSMKTHDRRQNREMSIDLVWGERDDKDEEKEEKEEMCVHVMRSTPATVLTRAARPPERNDASSPALVRRCLSLHEDGRRSGTIVTRALAVNPPQQTPSPAAPRMSVASPTPTPWNRMPPLLPVRDPPTESRELSMRPGYTLPSPSTPLWTALEEEDDEDEGGAVVDVLRDDAIVRLPLGRRPLSLTHHITSLPLDVTTEVIDNSEAGRHVHGSEGHRAVSAFQKTQRQAEEAARRARADAWAEEMRKFFERIEERPLLTVTVDEQP</sequence>
<keyword evidence="3" id="KW-1185">Reference proteome</keyword>
<feature type="compositionally biased region" description="Low complexity" evidence="1">
    <location>
        <begin position="66"/>
        <end position="75"/>
    </location>
</feature>
<reference evidence="2 3" key="1">
    <citation type="journal article" date="2012" name="BMC Genomics">
        <title>Comparative genomic analysis of human infective Trypanosoma cruzi lineages with the bat-restricted subspecies T. cruzi marinkellei.</title>
        <authorList>
            <person name="Franzen O."/>
            <person name="Talavera-Lopez C."/>
            <person name="Ochaya S."/>
            <person name="Butler C.E."/>
            <person name="Messenger L.A."/>
            <person name="Lewis M.D."/>
            <person name="Llewellyn M.S."/>
            <person name="Marinkelle C.J."/>
            <person name="Tyler K.M."/>
            <person name="Miles M.A."/>
            <person name="Andersson B."/>
        </authorList>
    </citation>
    <scope>NUCLEOTIDE SEQUENCE [LARGE SCALE GENOMIC DNA]</scope>
    <source>
        <strain evidence="2 3">B7</strain>
    </source>
</reference>
<feature type="region of interest" description="Disordered" evidence="1">
    <location>
        <begin position="200"/>
        <end position="229"/>
    </location>
</feature>
<evidence type="ECO:0000313" key="3">
    <source>
        <dbReference type="Proteomes" id="UP000007350"/>
    </source>
</evidence>
<comment type="caution">
    <text evidence="2">The sequence shown here is derived from an EMBL/GenBank/DDBJ whole genome shotgun (WGS) entry which is preliminary data.</text>
</comment>
<feature type="compositionally biased region" description="Polar residues" evidence="1">
    <location>
        <begin position="92"/>
        <end position="112"/>
    </location>
</feature>
<feature type="compositionally biased region" description="Acidic residues" evidence="1">
    <location>
        <begin position="134"/>
        <end position="143"/>
    </location>
</feature>
<evidence type="ECO:0000313" key="2">
    <source>
        <dbReference type="EMBL" id="EKF32270.1"/>
    </source>
</evidence>
<dbReference type="AlphaFoldDB" id="K2MYV6"/>
<protein>
    <submittedName>
        <fullName evidence="2">Uncharacterized protein</fullName>
    </submittedName>
</protein>
<dbReference type="OrthoDB" id="249873at2759"/>
<proteinExistence type="predicted"/>
<dbReference type="EMBL" id="AHKC01009981">
    <property type="protein sequence ID" value="EKF32270.1"/>
    <property type="molecule type" value="Genomic_DNA"/>
</dbReference>
<accession>K2MYV6</accession>
<gene>
    <name evidence="2" type="ORF">MOQ_003885</name>
</gene>
<evidence type="ECO:0000256" key="1">
    <source>
        <dbReference type="SAM" id="MobiDB-lite"/>
    </source>
</evidence>
<feature type="region of interest" description="Disordered" evidence="1">
    <location>
        <begin position="55"/>
        <end position="145"/>
    </location>
</feature>
<dbReference type="Proteomes" id="UP000007350">
    <property type="component" value="Unassembled WGS sequence"/>
</dbReference>
<name>K2MYV6_TRYCR</name>
<organism evidence="2 3">
    <name type="scientific">Trypanosoma cruzi marinkellei</name>
    <dbReference type="NCBI Taxonomy" id="85056"/>
    <lineage>
        <taxon>Eukaryota</taxon>
        <taxon>Discoba</taxon>
        <taxon>Euglenozoa</taxon>
        <taxon>Kinetoplastea</taxon>
        <taxon>Metakinetoplastina</taxon>
        <taxon>Trypanosomatida</taxon>
        <taxon>Trypanosomatidae</taxon>
        <taxon>Trypanosoma</taxon>
        <taxon>Schizotrypanum</taxon>
    </lineage>
</organism>